<evidence type="ECO:0000313" key="1">
    <source>
        <dbReference type="EMBL" id="AFP84392.1"/>
    </source>
</evidence>
<accession>J3TEU4</accession>
<dbReference type="PATRIC" id="fig|1202540.3.peg.163"/>
<dbReference type="EMBL" id="CP003545">
    <property type="protein sequence ID" value="AFP84392.1"/>
    <property type="molecule type" value="Genomic_DNA"/>
</dbReference>
<dbReference type="SUPFAM" id="SSF56808">
    <property type="entry name" value="Ribosomal protein L1"/>
    <property type="match status" value="1"/>
</dbReference>
<dbReference type="HOGENOM" id="CLU_1432145_0_0_6"/>
<protein>
    <submittedName>
        <fullName evidence="1">Putative ribosomal protein L1</fullName>
    </submittedName>
</protein>
<evidence type="ECO:0000313" key="2">
    <source>
        <dbReference type="Proteomes" id="UP000003935"/>
    </source>
</evidence>
<dbReference type="Proteomes" id="UP000003935">
    <property type="component" value="Chromosome"/>
</dbReference>
<sequence>MKKKINDFINYLNKKKKNFIESIDLNIILINKKKKYFNFCTDLFYSYNEMKKILFLSNIHKIENNVYYGNNYINEFLLKKVCFSKIFTNKENFFLIKNKLNKLCKSFIINCEIENYELEKNKFFNKKINLKVNKNNVLNIKIASTIFSNSMIIKNYEFLILNLKKNFFIPNNIFIEKIYISSTMSKSFLIK</sequence>
<dbReference type="InterPro" id="IPR023674">
    <property type="entry name" value="Ribosomal_uL1-like"/>
</dbReference>
<reference evidence="1 2" key="1">
    <citation type="journal article" date="2012" name="Mol. Biol. Evol.">
        <title>Genome reduction and co-evolution between the primary and secondary bacterial symbionts of psyllids.</title>
        <authorList>
            <person name="Sloan D.B."/>
            <person name="Moran N.A."/>
        </authorList>
    </citation>
    <scope>NUCLEOTIDE SEQUENCE [LARGE SCALE GENOMIC DNA]</scope>
    <source>
        <strain evidence="1 2">PC</strain>
    </source>
</reference>
<gene>
    <name evidence="1" type="primary">rplA</name>
    <name evidence="1" type="ORF">A357_0193</name>
</gene>
<keyword evidence="1" id="KW-0687">Ribonucleoprotein</keyword>
<name>J3TEU4_CARRU</name>
<dbReference type="STRING" id="1202540.A357_0193"/>
<dbReference type="AlphaFoldDB" id="J3TEU4"/>
<dbReference type="RefSeq" id="WP_014887691.1">
    <property type="nucleotide sequence ID" value="NC_018418.1"/>
</dbReference>
<dbReference type="KEGG" id="crv:A357_0193"/>
<proteinExistence type="predicted"/>
<dbReference type="OrthoDB" id="6183504at2"/>
<organism evidence="1 2">
    <name type="scientific">Candidatus Carsonella ruddii PC isolate NHV</name>
    <dbReference type="NCBI Taxonomy" id="1202540"/>
    <lineage>
        <taxon>Bacteria</taxon>
        <taxon>Pseudomonadati</taxon>
        <taxon>Pseudomonadota</taxon>
        <taxon>Gammaproteobacteria</taxon>
        <taxon>Oceanospirillales</taxon>
        <taxon>Halomonadaceae</taxon>
        <taxon>Zymobacter group</taxon>
        <taxon>Candidatus Carsonella</taxon>
    </lineage>
</organism>
<keyword evidence="1" id="KW-0689">Ribosomal protein</keyword>
<dbReference type="GO" id="GO:0005840">
    <property type="term" value="C:ribosome"/>
    <property type="evidence" value="ECO:0007669"/>
    <property type="project" value="UniProtKB-KW"/>
</dbReference>
<dbReference type="Gene3D" id="3.30.190.20">
    <property type="match status" value="1"/>
</dbReference>